<dbReference type="Gene3D" id="3.40.30.10">
    <property type="entry name" value="Glutaredoxin"/>
    <property type="match status" value="1"/>
</dbReference>
<dbReference type="InterPro" id="IPR012336">
    <property type="entry name" value="Thioredoxin-like_fold"/>
</dbReference>
<dbReference type="SUPFAM" id="SSF52833">
    <property type="entry name" value="Thioredoxin-like"/>
    <property type="match status" value="1"/>
</dbReference>
<dbReference type="GO" id="GO:0016491">
    <property type="term" value="F:oxidoreductase activity"/>
    <property type="evidence" value="ECO:0007669"/>
    <property type="project" value="UniProtKB-KW"/>
</dbReference>
<comment type="subcellular location">
    <subcellularLocation>
        <location evidence="1">Periplasm</location>
    </subcellularLocation>
</comment>
<evidence type="ECO:0000259" key="2">
    <source>
        <dbReference type="Pfam" id="PF13098"/>
    </source>
</evidence>
<dbReference type="EMBL" id="JAOCKG010000007">
    <property type="protein sequence ID" value="MDH2052366.1"/>
    <property type="molecule type" value="Genomic_DNA"/>
</dbReference>
<evidence type="ECO:0000313" key="4">
    <source>
        <dbReference type="Proteomes" id="UP001161276"/>
    </source>
</evidence>
<dbReference type="InterPro" id="IPR033954">
    <property type="entry name" value="DiS-bond_Isoase_DsbC/G"/>
</dbReference>
<dbReference type="InterPro" id="IPR051470">
    <property type="entry name" value="Thiol:disulfide_interchange"/>
</dbReference>
<dbReference type="SUPFAM" id="SSF54423">
    <property type="entry name" value="DsbC/DsbG N-terminal domain-like"/>
    <property type="match status" value="1"/>
</dbReference>
<dbReference type="Pfam" id="PF13098">
    <property type="entry name" value="Thioredoxin_2"/>
    <property type="match status" value="1"/>
</dbReference>
<comment type="similarity">
    <text evidence="1">Belongs to the thioredoxin family. DsbC subfamily.</text>
</comment>
<keyword evidence="3" id="KW-0560">Oxidoreductase</keyword>
<proteinExistence type="inferred from homology"/>
<dbReference type="PANTHER" id="PTHR35272:SF4">
    <property type="entry name" value="THIOL:DISULFIDE INTERCHANGE PROTEIN DSBG"/>
    <property type="match status" value="1"/>
</dbReference>
<dbReference type="PANTHER" id="PTHR35272">
    <property type="entry name" value="THIOL:DISULFIDE INTERCHANGE PROTEIN DSBC-RELATED"/>
    <property type="match status" value="1"/>
</dbReference>
<dbReference type="AlphaFoldDB" id="A0AA42WDN4"/>
<dbReference type="CDD" id="cd03020">
    <property type="entry name" value="DsbA_DsbC_DsbG"/>
    <property type="match status" value="1"/>
</dbReference>
<feature type="domain" description="Thioredoxin-like fold" evidence="2">
    <location>
        <begin position="147"/>
        <end position="277"/>
    </location>
</feature>
<name>A0AA42WDN4_9BURK</name>
<reference evidence="3" key="1">
    <citation type="submission" date="2022-09" db="EMBL/GenBank/DDBJ databases">
        <title>Intensive care unit water sources are persistently colonized with multi-drug resistant bacteria and are the site of extensive horizontal gene transfer of antibiotic resistance genes.</title>
        <authorList>
            <person name="Diorio-Toth L."/>
        </authorList>
    </citation>
    <scope>NUCLEOTIDE SEQUENCE</scope>
    <source>
        <strain evidence="3">GD03676</strain>
    </source>
</reference>
<evidence type="ECO:0000313" key="3">
    <source>
        <dbReference type="EMBL" id="MDH2052366.1"/>
    </source>
</evidence>
<protein>
    <recommendedName>
        <fullName evidence="1">Thiol:disulfide interchange protein</fullName>
    </recommendedName>
</protein>
<comment type="caution">
    <text evidence="3">The sequence shown here is derived from an EMBL/GenBank/DDBJ whole genome shotgun (WGS) entry which is preliminary data.</text>
</comment>
<accession>A0AA42WDN4</accession>
<dbReference type="GO" id="GO:0042597">
    <property type="term" value="C:periplasmic space"/>
    <property type="evidence" value="ECO:0007669"/>
    <property type="project" value="UniProtKB-SubCell"/>
</dbReference>
<sequence>MNFSPNFRGSRHRSIGRSDLPILFRPANPSTFVAFSLTLLFFQNQAIGAEKPAAIRTLEERGLTMIQEFDAGTGAAVRAFAGVTGDRPITVYVTADGNAIIGTRLNSAGEALDDKILESLAAKPLASKTWAQLASATWVLDGDASAPRIVYTFTDPNCPYCNRFWQAARPWIDSGKVQIRHLLVGIIKADSPAKAAAILGASDRSAALRENEVKSSHGGIAPADMISPTVQQVLDANQMLMISLGFRGTPGIVVLDANGALRKYNGMPRAQALAEALGPL</sequence>
<dbReference type="InterPro" id="IPR036249">
    <property type="entry name" value="Thioredoxin-like_sf"/>
</dbReference>
<gene>
    <name evidence="3" type="primary">dsbG</name>
    <name evidence="3" type="ORF">N5K24_18320</name>
</gene>
<evidence type="ECO:0000256" key="1">
    <source>
        <dbReference type="RuleBase" id="RU364038"/>
    </source>
</evidence>
<keyword evidence="1" id="KW-0574">Periplasm</keyword>
<dbReference type="Proteomes" id="UP001161276">
    <property type="component" value="Unassembled WGS sequence"/>
</dbReference>
<dbReference type="Gene3D" id="3.10.450.70">
    <property type="entry name" value="Disulphide bond isomerase, DsbC/G, N-terminal"/>
    <property type="match status" value="1"/>
</dbReference>
<comment type="function">
    <text evidence="1">Required for disulfide bond formation in some periplasmic proteins. Acts by transferring its disulfide bond to other proteins and is reduced in the process.</text>
</comment>
<organism evidence="3 4">
    <name type="scientific">Achromobacter marplatensis</name>
    <dbReference type="NCBI Taxonomy" id="470868"/>
    <lineage>
        <taxon>Bacteria</taxon>
        <taxon>Pseudomonadati</taxon>
        <taxon>Pseudomonadota</taxon>
        <taxon>Betaproteobacteria</taxon>
        <taxon>Burkholderiales</taxon>
        <taxon>Alcaligenaceae</taxon>
        <taxon>Achromobacter</taxon>
    </lineage>
</organism>
<dbReference type="RefSeq" id="WP_280027863.1">
    <property type="nucleotide sequence ID" value="NZ_JAOCKG010000007.1"/>
</dbReference>
<keyword evidence="1" id="KW-0676">Redox-active center</keyword>
<keyword evidence="1" id="KW-0732">Signal</keyword>
<dbReference type="InterPro" id="IPR009094">
    <property type="entry name" value="DiS-bond_isomerase_DsbC/G_N_sf"/>
</dbReference>
<dbReference type="NCBIfam" id="NF008657">
    <property type="entry name" value="PRK11657.1"/>
    <property type="match status" value="1"/>
</dbReference>